<dbReference type="STRING" id="84035.SAMN05660742_10671"/>
<accession>A0A1H6Y1K5</accession>
<dbReference type="EMBL" id="FNZK01000006">
    <property type="protein sequence ID" value="SEJ35141.1"/>
    <property type="molecule type" value="Genomic_DNA"/>
</dbReference>
<sequence>MACIDFVANSAKDFVKQVVAFLIDPANFAPGMAWQLIRPATLAEFANAAYDQGTGIGGELILKGVGDGEDEIYVGIQVVNKGEQTDIRFNGFAGYDPGLEWFEQPGCIYHATLPIIPLADGTRLNCWVTANPARFILVVQMSTQYESAYIGFVKTVSVERQYPYPLVIGASAYDGVAWSATSDAHSAFMNPGGDGDNTSLRMRRMDGTWRAGQNKGSSPIKGKLCTWPQNTKPTNVLTVLDNSLTIENVIEFPVLLYECDNPGIVGQFDGVYFIGNREDLSAKDTLIHEGKPYKVFNNIFRRDNDEYFAIEWF</sequence>
<name>A0A1H6Y1K5_9FIRM</name>
<reference evidence="1 2" key="1">
    <citation type="submission" date="2016-10" db="EMBL/GenBank/DDBJ databases">
        <authorList>
            <person name="de Groot N.N."/>
        </authorList>
    </citation>
    <scope>NUCLEOTIDE SEQUENCE [LARGE SCALE GENOMIC DNA]</scope>
    <source>
        <strain evidence="1 2">DSM 2179</strain>
    </source>
</reference>
<dbReference type="AlphaFoldDB" id="A0A1H6Y1K5"/>
<organism evidence="1 2">
    <name type="scientific">Propionispira arboris</name>
    <dbReference type="NCBI Taxonomy" id="84035"/>
    <lineage>
        <taxon>Bacteria</taxon>
        <taxon>Bacillati</taxon>
        <taxon>Bacillota</taxon>
        <taxon>Negativicutes</taxon>
        <taxon>Selenomonadales</taxon>
        <taxon>Selenomonadaceae</taxon>
        <taxon>Propionispira</taxon>
    </lineage>
</organism>
<dbReference type="Proteomes" id="UP000199662">
    <property type="component" value="Unassembled WGS sequence"/>
</dbReference>
<keyword evidence="2" id="KW-1185">Reference proteome</keyword>
<proteinExistence type="predicted"/>
<protein>
    <submittedName>
        <fullName evidence="1">Uncharacterized protein</fullName>
    </submittedName>
</protein>
<evidence type="ECO:0000313" key="2">
    <source>
        <dbReference type="Proteomes" id="UP000199662"/>
    </source>
</evidence>
<gene>
    <name evidence="1" type="ORF">SAMN05660742_10671</name>
</gene>
<evidence type="ECO:0000313" key="1">
    <source>
        <dbReference type="EMBL" id="SEJ35141.1"/>
    </source>
</evidence>